<evidence type="ECO:0000313" key="2">
    <source>
        <dbReference type="EMBL" id="RHW27059.1"/>
    </source>
</evidence>
<accession>A0A417Y315</accession>
<name>A0A417Y315_9ACTN</name>
<comment type="caution">
    <text evidence="2">The sequence shown here is derived from an EMBL/GenBank/DDBJ whole genome shotgun (WGS) entry which is preliminary data.</text>
</comment>
<reference evidence="2 3" key="1">
    <citation type="submission" date="2018-09" db="EMBL/GenBank/DDBJ databases">
        <title>Genome sequencing of Nocardioides immobilis CCTCC AB 2017083 for comparison to Nocardioides silvaticus.</title>
        <authorList>
            <person name="Li C."/>
            <person name="Wang G."/>
        </authorList>
    </citation>
    <scope>NUCLEOTIDE SEQUENCE [LARGE SCALE GENOMIC DNA]</scope>
    <source>
        <strain evidence="2 3">CCTCC AB 2017083</strain>
    </source>
</reference>
<dbReference type="EMBL" id="QXGH01000014">
    <property type="protein sequence ID" value="RHW27059.1"/>
    <property type="molecule type" value="Genomic_DNA"/>
</dbReference>
<protein>
    <recommendedName>
        <fullName evidence="1">AbiEi antitoxin N-terminal domain-containing protein</fullName>
    </recommendedName>
</protein>
<dbReference type="InterPro" id="IPR025159">
    <property type="entry name" value="AbiEi_N"/>
</dbReference>
<proteinExistence type="predicted"/>
<keyword evidence="3" id="KW-1185">Reference proteome</keyword>
<feature type="domain" description="AbiEi antitoxin N-terminal" evidence="1">
    <location>
        <begin position="59"/>
        <end position="104"/>
    </location>
</feature>
<dbReference type="OrthoDB" id="3192636at2"/>
<dbReference type="Pfam" id="PF13338">
    <property type="entry name" value="AbiEi_4"/>
    <property type="match status" value="1"/>
</dbReference>
<evidence type="ECO:0000259" key="1">
    <source>
        <dbReference type="Pfam" id="PF13338"/>
    </source>
</evidence>
<dbReference type="AlphaFoldDB" id="A0A417Y315"/>
<organism evidence="2 3">
    <name type="scientific">Nocardioides immobilis</name>
    <dbReference type="NCBI Taxonomy" id="2049295"/>
    <lineage>
        <taxon>Bacteria</taxon>
        <taxon>Bacillati</taxon>
        <taxon>Actinomycetota</taxon>
        <taxon>Actinomycetes</taxon>
        <taxon>Propionibacteriales</taxon>
        <taxon>Nocardioidaceae</taxon>
        <taxon>Nocardioides</taxon>
    </lineage>
</organism>
<sequence length="231" mass="24681">MDAFAQVRGGVGAPSPQIVRKNFRDAARRPVSAGCRPCQNRTVIGTLLAGGRAVGYRSELRELAFDSHGIVTLRDAESSGVPAVEVRKLASRGALTRLGHGVYRMEEAPADALTEFAAAVALVGGDAVLADESVLAAHDLAQVNLRRIQVATGGRVRRQLPPTIEVIARTVPADQRTDIDGLPAMTLAAAIRASRDRVRTSRLIDAARQADVRGLIDHREAEAIISELEQE</sequence>
<gene>
    <name evidence="2" type="ORF">D0Z08_10315</name>
</gene>
<evidence type="ECO:0000313" key="3">
    <source>
        <dbReference type="Proteomes" id="UP000283644"/>
    </source>
</evidence>
<dbReference type="Proteomes" id="UP000283644">
    <property type="component" value="Unassembled WGS sequence"/>
</dbReference>